<dbReference type="Proteomes" id="UP000824782">
    <property type="component" value="Unassembled WGS sequence"/>
</dbReference>
<dbReference type="SMART" id="SM00184">
    <property type="entry name" value="RING"/>
    <property type="match status" value="1"/>
</dbReference>
<proteinExistence type="predicted"/>
<dbReference type="Pfam" id="PF15227">
    <property type="entry name" value="zf-C3HC4_4"/>
    <property type="match status" value="1"/>
</dbReference>
<reference evidence="6" key="1">
    <citation type="thesis" date="2020" institute="ProQuest LLC" country="789 East Eisenhower Parkway, Ann Arbor, MI, USA">
        <title>Comparative Genomics and Chromosome Evolution.</title>
        <authorList>
            <person name="Mudd A.B."/>
        </authorList>
    </citation>
    <scope>NUCLEOTIDE SEQUENCE</scope>
    <source>
        <strain evidence="6">237g6f4</strain>
        <tissue evidence="6">Blood</tissue>
    </source>
</reference>
<organism evidence="6 7">
    <name type="scientific">Engystomops pustulosus</name>
    <name type="common">Tungara frog</name>
    <name type="synonym">Physalaemus pustulosus</name>
    <dbReference type="NCBI Taxonomy" id="76066"/>
    <lineage>
        <taxon>Eukaryota</taxon>
        <taxon>Metazoa</taxon>
        <taxon>Chordata</taxon>
        <taxon>Craniata</taxon>
        <taxon>Vertebrata</taxon>
        <taxon>Euteleostomi</taxon>
        <taxon>Amphibia</taxon>
        <taxon>Batrachia</taxon>
        <taxon>Anura</taxon>
        <taxon>Neobatrachia</taxon>
        <taxon>Hyloidea</taxon>
        <taxon>Leptodactylidae</taxon>
        <taxon>Leiuperinae</taxon>
        <taxon>Engystomops</taxon>
    </lineage>
</organism>
<evidence type="ECO:0000256" key="4">
    <source>
        <dbReference type="PROSITE-ProRule" id="PRU00175"/>
    </source>
</evidence>
<dbReference type="GO" id="GO:0008270">
    <property type="term" value="F:zinc ion binding"/>
    <property type="evidence" value="ECO:0007669"/>
    <property type="project" value="UniProtKB-KW"/>
</dbReference>
<dbReference type="InterPro" id="IPR001841">
    <property type="entry name" value="Znf_RING"/>
</dbReference>
<dbReference type="SUPFAM" id="SSF57850">
    <property type="entry name" value="RING/U-box"/>
    <property type="match status" value="1"/>
</dbReference>
<dbReference type="PROSITE" id="PS50089">
    <property type="entry name" value="ZF_RING_2"/>
    <property type="match status" value="1"/>
</dbReference>
<feature type="domain" description="RING-type" evidence="5">
    <location>
        <begin position="40"/>
        <end position="83"/>
    </location>
</feature>
<keyword evidence="1" id="KW-0479">Metal-binding</keyword>
<comment type="caution">
    <text evidence="6">The sequence shown here is derived from an EMBL/GenBank/DDBJ whole genome shotgun (WGS) entry which is preliminary data.</text>
</comment>
<keyword evidence="2 4" id="KW-0863">Zinc-finger</keyword>
<dbReference type="EMBL" id="WNYA01000010">
    <property type="protein sequence ID" value="KAG8553090.1"/>
    <property type="molecule type" value="Genomic_DNA"/>
</dbReference>
<accession>A0AAV6ZX88</accession>
<gene>
    <name evidence="6" type="ORF">GDO81_003262</name>
</gene>
<name>A0AAV6ZX88_ENGPU</name>
<dbReference type="PROSITE" id="PS00518">
    <property type="entry name" value="ZF_RING_1"/>
    <property type="match status" value="1"/>
</dbReference>
<evidence type="ECO:0000256" key="2">
    <source>
        <dbReference type="ARBA" id="ARBA00022771"/>
    </source>
</evidence>
<dbReference type="InterPro" id="IPR013083">
    <property type="entry name" value="Znf_RING/FYVE/PHD"/>
</dbReference>
<dbReference type="Gene3D" id="3.30.40.10">
    <property type="entry name" value="Zinc/RING finger domain, C3HC4 (zinc finger)"/>
    <property type="match status" value="1"/>
</dbReference>
<dbReference type="AlphaFoldDB" id="A0AAV6ZX88"/>
<evidence type="ECO:0000313" key="6">
    <source>
        <dbReference type="EMBL" id="KAG8553090.1"/>
    </source>
</evidence>
<evidence type="ECO:0000256" key="1">
    <source>
        <dbReference type="ARBA" id="ARBA00022723"/>
    </source>
</evidence>
<protein>
    <recommendedName>
        <fullName evidence="5">RING-type domain-containing protein</fullName>
    </recommendedName>
</protein>
<dbReference type="InterPro" id="IPR017907">
    <property type="entry name" value="Znf_RING_CS"/>
</dbReference>
<sequence length="125" mass="14092">MYICMNLGLLIYYSVRETERKTHKMSSGGPFRELQDGSMCPLCVGYFEDPVTTECGHSYCRMCLVTHAGGKETAGGQIMCPTCGRMMGWRAVTTDVRLGVTTRIAKRLNFQAMPPRRKKSQEQEI</sequence>
<keyword evidence="3" id="KW-0862">Zinc</keyword>
<keyword evidence="7" id="KW-1185">Reference proteome</keyword>
<evidence type="ECO:0000259" key="5">
    <source>
        <dbReference type="PROSITE" id="PS50089"/>
    </source>
</evidence>
<evidence type="ECO:0000256" key="3">
    <source>
        <dbReference type="ARBA" id="ARBA00022833"/>
    </source>
</evidence>
<evidence type="ECO:0000313" key="7">
    <source>
        <dbReference type="Proteomes" id="UP000824782"/>
    </source>
</evidence>